<dbReference type="RefSeq" id="XP_005836293.1">
    <property type="nucleotide sequence ID" value="XM_005836236.1"/>
</dbReference>
<dbReference type="EMBL" id="JH992982">
    <property type="protein sequence ID" value="EKX49313.1"/>
    <property type="molecule type" value="Genomic_DNA"/>
</dbReference>
<evidence type="ECO:0000313" key="3">
    <source>
        <dbReference type="EnsemblProtists" id="EKX49313"/>
    </source>
</evidence>
<dbReference type="Proteomes" id="UP000011087">
    <property type="component" value="Unassembled WGS sequence"/>
</dbReference>
<dbReference type="HOGENOM" id="CLU_922698_0_0_1"/>
<accession>L1JMM7</accession>
<evidence type="ECO:0000313" key="2">
    <source>
        <dbReference type="EMBL" id="EKX49313.1"/>
    </source>
</evidence>
<dbReference type="EnsemblProtists" id="EKX49313">
    <property type="protein sequence ID" value="EKX49313"/>
    <property type="gene ID" value="GUITHDRAFT_104841"/>
</dbReference>
<protein>
    <submittedName>
        <fullName evidence="2 3">Uncharacterized protein</fullName>
    </submittedName>
</protein>
<reference evidence="3" key="3">
    <citation type="submission" date="2016-03" db="UniProtKB">
        <authorList>
            <consortium name="EnsemblProtists"/>
        </authorList>
    </citation>
    <scope>IDENTIFICATION</scope>
</reference>
<feature type="region of interest" description="Disordered" evidence="1">
    <location>
        <begin position="1"/>
        <end position="23"/>
    </location>
</feature>
<evidence type="ECO:0000313" key="4">
    <source>
        <dbReference type="Proteomes" id="UP000011087"/>
    </source>
</evidence>
<evidence type="ECO:0000256" key="1">
    <source>
        <dbReference type="SAM" id="MobiDB-lite"/>
    </source>
</evidence>
<name>L1JMM7_GUITC</name>
<dbReference type="GeneID" id="17306043"/>
<feature type="region of interest" description="Disordered" evidence="1">
    <location>
        <begin position="90"/>
        <end position="130"/>
    </location>
</feature>
<dbReference type="PaxDb" id="55529-EKX49313"/>
<keyword evidence="4" id="KW-1185">Reference proteome</keyword>
<gene>
    <name evidence="2" type="ORF">GUITHDRAFT_104841</name>
</gene>
<proteinExistence type="predicted"/>
<dbReference type="AlphaFoldDB" id="L1JMM7"/>
<sequence length="302" mass="33872">MMHGHGAKMDQESHLSSSTQPPGMAVQVRTDIGVCAVVHLNDMSVEGKTDDVTKVKFARFVFNGVNTTVLSTSSKSLDDANRSQDVVENFLKSPRQSQSSSNRDENDEEAPEERARSKKGFRRRLEFPSDGSDHAGFHQLCSDSIKKVSDGAVGQEFMQVYKKMTRECEEHLQQTSMRDAESLQTFQLRSQAVSRIMSILFELRDSSIELTTEESRRSKEYEIEVTRSELNQLRAAEEGMPCSSVTGHLKIAFESSVATAQRIGVQSGTRSNQAERPLIHVKTCRSVSHRRCPFLGCDTIYR</sequence>
<reference evidence="2 4" key="1">
    <citation type="journal article" date="2012" name="Nature">
        <title>Algal genomes reveal evolutionary mosaicism and the fate of nucleomorphs.</title>
        <authorList>
            <consortium name="DOE Joint Genome Institute"/>
            <person name="Curtis B.A."/>
            <person name="Tanifuji G."/>
            <person name="Burki F."/>
            <person name="Gruber A."/>
            <person name="Irimia M."/>
            <person name="Maruyama S."/>
            <person name="Arias M.C."/>
            <person name="Ball S.G."/>
            <person name="Gile G.H."/>
            <person name="Hirakawa Y."/>
            <person name="Hopkins J.F."/>
            <person name="Kuo A."/>
            <person name="Rensing S.A."/>
            <person name="Schmutz J."/>
            <person name="Symeonidi A."/>
            <person name="Elias M."/>
            <person name="Eveleigh R.J."/>
            <person name="Herman E.K."/>
            <person name="Klute M.J."/>
            <person name="Nakayama T."/>
            <person name="Obornik M."/>
            <person name="Reyes-Prieto A."/>
            <person name="Armbrust E.V."/>
            <person name="Aves S.J."/>
            <person name="Beiko R.G."/>
            <person name="Coutinho P."/>
            <person name="Dacks J.B."/>
            <person name="Durnford D.G."/>
            <person name="Fast N.M."/>
            <person name="Green B.R."/>
            <person name="Grisdale C.J."/>
            <person name="Hempel F."/>
            <person name="Henrissat B."/>
            <person name="Hoppner M.P."/>
            <person name="Ishida K."/>
            <person name="Kim E."/>
            <person name="Koreny L."/>
            <person name="Kroth P.G."/>
            <person name="Liu Y."/>
            <person name="Malik S.B."/>
            <person name="Maier U.G."/>
            <person name="McRose D."/>
            <person name="Mock T."/>
            <person name="Neilson J.A."/>
            <person name="Onodera N.T."/>
            <person name="Poole A.M."/>
            <person name="Pritham E.J."/>
            <person name="Richards T.A."/>
            <person name="Rocap G."/>
            <person name="Roy S.W."/>
            <person name="Sarai C."/>
            <person name="Schaack S."/>
            <person name="Shirato S."/>
            <person name="Slamovits C.H."/>
            <person name="Spencer D.F."/>
            <person name="Suzuki S."/>
            <person name="Worden A.Z."/>
            <person name="Zauner S."/>
            <person name="Barry K."/>
            <person name="Bell C."/>
            <person name="Bharti A.K."/>
            <person name="Crow J.A."/>
            <person name="Grimwood J."/>
            <person name="Kramer R."/>
            <person name="Lindquist E."/>
            <person name="Lucas S."/>
            <person name="Salamov A."/>
            <person name="McFadden G.I."/>
            <person name="Lane C.E."/>
            <person name="Keeling P.J."/>
            <person name="Gray M.W."/>
            <person name="Grigoriev I.V."/>
            <person name="Archibald J.M."/>
        </authorList>
    </citation>
    <scope>NUCLEOTIDE SEQUENCE</scope>
    <source>
        <strain evidence="2 4">CCMP2712</strain>
    </source>
</reference>
<organism evidence="2">
    <name type="scientific">Guillardia theta (strain CCMP2712)</name>
    <name type="common">Cryptophyte</name>
    <dbReference type="NCBI Taxonomy" id="905079"/>
    <lineage>
        <taxon>Eukaryota</taxon>
        <taxon>Cryptophyceae</taxon>
        <taxon>Pyrenomonadales</taxon>
        <taxon>Geminigeraceae</taxon>
        <taxon>Guillardia</taxon>
    </lineage>
</organism>
<reference evidence="4" key="2">
    <citation type="submission" date="2012-11" db="EMBL/GenBank/DDBJ databases">
        <authorList>
            <person name="Kuo A."/>
            <person name="Curtis B.A."/>
            <person name="Tanifuji G."/>
            <person name="Burki F."/>
            <person name="Gruber A."/>
            <person name="Irimia M."/>
            <person name="Maruyama S."/>
            <person name="Arias M.C."/>
            <person name="Ball S.G."/>
            <person name="Gile G.H."/>
            <person name="Hirakawa Y."/>
            <person name="Hopkins J.F."/>
            <person name="Rensing S.A."/>
            <person name="Schmutz J."/>
            <person name="Symeonidi A."/>
            <person name="Elias M."/>
            <person name="Eveleigh R.J."/>
            <person name="Herman E.K."/>
            <person name="Klute M.J."/>
            <person name="Nakayama T."/>
            <person name="Obornik M."/>
            <person name="Reyes-Prieto A."/>
            <person name="Armbrust E.V."/>
            <person name="Aves S.J."/>
            <person name="Beiko R.G."/>
            <person name="Coutinho P."/>
            <person name="Dacks J.B."/>
            <person name="Durnford D.G."/>
            <person name="Fast N.M."/>
            <person name="Green B.R."/>
            <person name="Grisdale C."/>
            <person name="Hempe F."/>
            <person name="Henrissat B."/>
            <person name="Hoppner M.P."/>
            <person name="Ishida K.-I."/>
            <person name="Kim E."/>
            <person name="Koreny L."/>
            <person name="Kroth P.G."/>
            <person name="Liu Y."/>
            <person name="Malik S.-B."/>
            <person name="Maier U.G."/>
            <person name="McRose D."/>
            <person name="Mock T."/>
            <person name="Neilson J.A."/>
            <person name="Onodera N.T."/>
            <person name="Poole A.M."/>
            <person name="Pritham E.J."/>
            <person name="Richards T.A."/>
            <person name="Rocap G."/>
            <person name="Roy S.W."/>
            <person name="Sarai C."/>
            <person name="Schaack S."/>
            <person name="Shirato S."/>
            <person name="Slamovits C.H."/>
            <person name="Spencer D.F."/>
            <person name="Suzuki S."/>
            <person name="Worden A.Z."/>
            <person name="Zauner S."/>
            <person name="Barry K."/>
            <person name="Bell C."/>
            <person name="Bharti A.K."/>
            <person name="Crow J.A."/>
            <person name="Grimwood J."/>
            <person name="Kramer R."/>
            <person name="Lindquist E."/>
            <person name="Lucas S."/>
            <person name="Salamov A."/>
            <person name="McFadden G.I."/>
            <person name="Lane C.E."/>
            <person name="Keeling P.J."/>
            <person name="Gray M.W."/>
            <person name="Grigoriev I.V."/>
            <person name="Archibald J.M."/>
        </authorList>
    </citation>
    <scope>NUCLEOTIDE SEQUENCE</scope>
    <source>
        <strain evidence="4">CCMP2712</strain>
    </source>
</reference>
<dbReference type="KEGG" id="gtt:GUITHDRAFT_104841"/>